<dbReference type="InterPro" id="IPR027417">
    <property type="entry name" value="P-loop_NTPase"/>
</dbReference>
<evidence type="ECO:0000256" key="16">
    <source>
        <dbReference type="ARBA" id="ARBA00022488"/>
    </source>
</evidence>
<dbReference type="InterPro" id="IPR001205">
    <property type="entry name" value="RNA-dir_pol_C"/>
</dbReference>
<proteinExistence type="inferred from homology"/>
<keyword evidence="42" id="KW-0406">Ion transport</keyword>
<keyword evidence="37" id="KW-1043">Host membrane</keyword>
<feature type="compositionally biased region" description="Basic and acidic residues" evidence="65">
    <location>
        <begin position="1547"/>
        <end position="1556"/>
    </location>
</feature>
<comment type="similarity">
    <text evidence="11">Belongs to the picornaviruses polyprotein family.</text>
</comment>
<evidence type="ECO:0000256" key="55">
    <source>
        <dbReference type="ARBA" id="ARBA00045220"/>
    </source>
</evidence>
<evidence type="ECO:0000256" key="19">
    <source>
        <dbReference type="ARBA" id="ARBA00022561"/>
    </source>
</evidence>
<keyword evidence="27" id="KW-1143">T=pseudo3 icosahedral capsid protein</keyword>
<dbReference type="CDD" id="cd00205">
    <property type="entry name" value="rhv_like"/>
    <property type="match status" value="3"/>
</dbReference>
<evidence type="ECO:0000256" key="8">
    <source>
        <dbReference type="ARBA" id="ARBA00004295"/>
    </source>
</evidence>
<dbReference type="PROSITE" id="PS51887">
    <property type="entry name" value="APHTHOVIRUS_LPRO"/>
    <property type="match status" value="1"/>
</dbReference>
<feature type="domain" description="Peptidase C28" evidence="69">
    <location>
        <begin position="47"/>
        <end position="200"/>
    </location>
</feature>
<comment type="function">
    <text evidence="5">RNA-directed RNA polymerase 3D-POL replicates genomic and antigenomic RNA by recognizing replications specific signals. Covalently attaches UMP to a tyrosine of VPg, which is used to prime RNA synthesis. The positive stranded RNA genome is first replicated at virus induced membranous vesicles, creating a dsRNA genomic replication form. This dsRNA is then used as template to synthesize positive stranded RNA genomes. ss(+)RNA genomes are either translated, replicated or encapsidated.</text>
</comment>
<evidence type="ECO:0000256" key="27">
    <source>
        <dbReference type="ARBA" id="ARBA00022706"/>
    </source>
</evidence>
<keyword evidence="47" id="KW-0449">Lipoprotein</keyword>
<evidence type="ECO:0000256" key="25">
    <source>
        <dbReference type="ARBA" id="ARBA00022679"/>
    </source>
</evidence>
<dbReference type="InterPro" id="IPR029053">
    <property type="entry name" value="Viral_coat"/>
</dbReference>
<dbReference type="InterPro" id="IPR037080">
    <property type="entry name" value="Capsid_VP4_sf_Picornavirus"/>
</dbReference>
<keyword evidence="39" id="KW-1164">Virus endocytosis by host</keyword>
<evidence type="ECO:0000256" key="13">
    <source>
        <dbReference type="ARBA" id="ARBA00020107"/>
    </source>
</evidence>
<comment type="function">
    <text evidence="6">Cysteine protease that generates mature viral proteins from the precursor polyprotein. In addition to its proteolytic activity, binds to viral RNA and thus influences viral genome replication. RNA and substrate bind cooperatively to the protease.</text>
</comment>
<keyword evidence="43" id="KW-0472">Membrane</keyword>
<comment type="subunit">
    <text evidence="57">Interacts (via R-G-D motif) with host ITGAV/ITGB6. Interacts with host MAVS; this interaction inhibits binding of host TRAF3 to MAVS, thereby suppressing interferon-mediated responses.</text>
</comment>
<dbReference type="GO" id="GO:0044162">
    <property type="term" value="C:host cell cytoplasmic vesicle membrane"/>
    <property type="evidence" value="ECO:0007669"/>
    <property type="project" value="UniProtKB-SubCell"/>
</dbReference>
<evidence type="ECO:0000256" key="53">
    <source>
        <dbReference type="ARBA" id="ARBA00044963"/>
    </source>
</evidence>
<dbReference type="InterPro" id="IPR043502">
    <property type="entry name" value="DNA/RNA_pol_sf"/>
</dbReference>
<dbReference type="PROSITE" id="PS51218">
    <property type="entry name" value="SF3_HELICASE_2"/>
    <property type="match status" value="1"/>
</dbReference>
<keyword evidence="32" id="KW-0347">Helicase</keyword>
<comment type="function">
    <text evidence="63">Forms an icosahedral capsid of pseudo T=3 symmetry with capsid proteins VP0 and VP3. The capsid is composed of 60 copies of each capsid protein organized in the form of twelve pentamers and encloses the viral positive strand RNA genome. Upon acidifcation in the endosome, dissociates into pentamers.</text>
</comment>
<keyword evidence="28" id="KW-0519">Myristate</keyword>
<keyword evidence="49" id="KW-0407">Ion channel</keyword>
<keyword evidence="22" id="KW-0945">Host-virus interaction</keyword>
<comment type="function">
    <text evidence="4">Associates with and induces structural rearrangements of intracellular membranes. Triggers host autophagy by interacting with host BECN1 and thereby promotes viral replication. Participates in viral replication and interacts with host DHX9. Displays RNA-binding, nucleotide binding and NTPase activities. May play a role in virion morphogenesis and viral RNA encapsidation by interacting with the capsid protein VP3.</text>
</comment>
<comment type="function">
    <text evidence="2">Covalently linked to the 5'-end of both the positive-strand and negative-strand genomic RNAs. Acts as a genome-linked replication primer.</text>
</comment>
<comment type="function">
    <text evidence="62">Plays an essential role in the virus replication cycle by acting as a viroporin. Creates a pore in the host endoplasmic reticulum and as a consequence releases Ca2+ in the cytoplasm of infected cell. In turn, high levels of cytoplasmic calcium may trigger membrane trafficking and transport of viral ER-associated proteins to viroplasms, sites of viral genome replication.</text>
</comment>
<sequence length="2350" mass="261359">MPEQVTGGRHLSLQPLIFMNTTNCFIALVYAIREIKTLFFSRATGKMEFTLHNGEKKTFYSRPNSHDNCWLNTILQLFRYVDEPFFDWVYNSPENLTLDAIKQLEELTGLELHEGGPPALVIWNIKHLLQTGIGTASRPSEVCMVDGTDMCLADFHAGIFLKGQEHAVFACVTSDGWYAIDDEDFYPWTPDPSDVLVFVPYDQEPLNGDWKALVQRKLKGAGHSSPATGSQNQSGNTGSIINNYYMQQYQNSMDTQLGDNAISGGSNEGSTDTTSTHTTSTQNNDWFSKLASSAFTGLFGALLADKKTEETTLLEDRILTTRNGHTTSTTQSSVGVTYGYSTEEDHVAGPNTSGLETRVVQAERFFKKFLFDWTTDKPFGHLEKLELPTDHRGVFGHLVDSYAYMRNGWDVEVSAVGNQFNGGCLLVAMIPEWKDFDKREKYQLTLFPHQFISPRTNMTAHITVPYLGVNRYDQYKKHKPWTLVVMVVSPLTVSDTAAPQIKVYANIAPTYVHVAGELPSKEGIFPVACADGYGGLVTTDPKTADPVYGKVYNPPRTNYPGRFTNLLDVAEACPTFLCFDDGKPYVVTRTDNTRLLAKFDVSLAAKHMSNTYLSGIAQYYTQYSGTINLHFMFTGSTDSKARYMVAYIPPGVETPPDTPEGAAHCIHAEWDTGLNSKFTFSIPYVSAADYAYTASDTAETTNVQGWVCVYQITHGKADGDTLVVSASAGKDFELRLPIDPRPQTTAAGESADPVTTTVENYGGETQVQRRHHTDVGFIMDRFVKINSLNPTHVIDLMQTHQHGLVGALLRAATYYFSDLEIVVRHDGNLTWVPNGAPEAALSNTSNPTAYNKAPFTRLALPYTAPHRVLATVYNGTSKYSVSGSRRGDLGTLAARVATQLPTSFNYGAIKAQTIHELLVRMKRAELYCPRPLLAIEVSSQDRHKQKIIAPAKQLLNFDLLKLAGDVESNPGPFFFSDVRSNFSKLVETINQMQEDMSTKHGPDFNRLVSAFEELAAGVKAIRTGLDEAKPWYKLIKLLSRLSCMAAVAARSKDPVLVAIMLADTGLEILDSTFVVKKISDSLSSLFHVPAPVFSFGAPILLAGLVKVASSFFRSTPEDLERAEKQLKARDINDIFAILKNGEWLVKLILAIRDWIKAWIASEEKFVTMTDLVPGILEKQRDLNDPSKYKEAKEWLDNARQACLKSGNVHIANLCKVVAPAPSKSRPEPVVVCLRGKSGQGKSFLANVLAQAISTHFTGRTDSVWYCPPDPDHFDGYNQQTVVVMDDLGQNPDGKDFKYFAQMVSTTGFIPPMASLEDKGKPFNSKVIIATTNLYSGFTPRTMVCPDALNRRFHFDIDVSAKDGYKINNKLDIIKALEDTHTNPVAMFQYDCALLNGMAVEMKRMQQDMFKPQPPLQNVYQLVQEVIDRVELHEKVSSHQIFKQISIPSQKSVLYFLIEKGQHEAAIEFFEGMVHDSVKEELRPLIQQTSFVKRAFKRLKENFEIVALCLTLLANIVIMIRETRKRQKMVDDAVNEYIEKANITTDDKTLDEAEKNPLETSGASTVGFRERTLPGQKARDDVNSEPAQPAEEQPQAEGPYAGPLERQRPLKVRAKLPQQEGPYAGPMERQKPLKVKAKAPVVKEGPYEGPVKRPVALKVKAKNLIVTESGAPPTDLQKMVMGNTKPVELILDGKTVAICCATGVFGTAYLVPRHLFAEKYDKIMLDGRAMTDSDYRVFEFEIKVKGQDMLSDAALMVLHRGNRVRDITKHFRDTARMKKGTPVVGVINNADVGRLIFSGEALTYKDIVVCMDGDTMPGLFAYRAATKAGYCGGAVLAKDGADTFIVGTHSAGGNGVGYCSCVSRSMLLKMKAHIDPEPHHEGLIVDTRDVEERVHVMRKTKLAPTVAHGVFNPEFGPAALSNKDPRLNEGVVLDEVIFSKHKGDTKMSEEDKALFRRCAADYASRLHSVLGTANAPLSIYEAIKGVDGLDAMEPDTAPGLPWALQGKRRGALIDFENGTVGPEVEDALKLMEKREYKFVCQTFLKDEIRPMEKVRAGKTRIVDVLPVEHILYTRMMIGRFCAQMHSNNGPQIGSAVGCNPDVDWQRFGTHFAQYRNVWDVDYSAFDANHCSDAMNIMFEEVFRTDFGFHPNAEWILKTLVNTEHAYENKRITVEGGMPSGCSATSIINTILNNIYVLYALRRHYEGVELDTYTMISYGDDIVVASDYDLDFEALKPHFKSLGQTITPADKSDKGFVLGHSITDVTFLKRHFHMDYGTGFYKPVMASKTLEAILSFARRGTIQEKLISVAGLAVHSGPDEYRRLFEPFQGLFEIPSYRSLYLRWVNAVCGDA</sequence>
<evidence type="ECO:0000256" key="60">
    <source>
        <dbReference type="ARBA" id="ARBA00047153"/>
    </source>
</evidence>
<organism evidence="70 71">
    <name type="scientific">Foot-and-mouth disease virus A</name>
    <dbReference type="NCBI Taxonomy" id="12111"/>
    <lineage>
        <taxon>Viruses</taxon>
        <taxon>Riboviria</taxon>
        <taxon>Orthornavirae</taxon>
        <taxon>Pisuviricota</taxon>
        <taxon>Pisoniviricetes</taxon>
        <taxon>Picornavirales</taxon>
        <taxon>Picornaviridae</taxon>
        <taxon>Caphthovirinae</taxon>
        <taxon>Aphthovirus</taxon>
        <taxon>Aphthovirus vesiculae</taxon>
        <taxon>Foot-and-mouth disease virus</taxon>
    </lineage>
</organism>
<evidence type="ECO:0000256" key="15">
    <source>
        <dbReference type="ARBA" id="ARBA00022484"/>
    </source>
</evidence>
<comment type="subunit">
    <text evidence="59">Interacts with host DCTN3.</text>
</comment>
<dbReference type="SUPFAM" id="SSF52540">
    <property type="entry name" value="P-loop containing nucleoside triphosphate hydrolases"/>
    <property type="match status" value="1"/>
</dbReference>
<comment type="subunit">
    <text evidence="12">Forms homooligomers.</text>
</comment>
<evidence type="ECO:0000256" key="28">
    <source>
        <dbReference type="ARBA" id="ARBA00022707"/>
    </source>
</evidence>
<evidence type="ECO:0000259" key="66">
    <source>
        <dbReference type="PROSITE" id="PS50507"/>
    </source>
</evidence>
<evidence type="ECO:0000256" key="26">
    <source>
        <dbReference type="ARBA" id="ARBA00022695"/>
    </source>
</evidence>
<keyword evidence="41" id="KW-1182">Viral ion channel</keyword>
<dbReference type="Proteomes" id="UP000149069">
    <property type="component" value="Genome"/>
</dbReference>
<dbReference type="EMBL" id="AY593776">
    <property type="protein sequence ID" value="AAT01719.1"/>
    <property type="molecule type" value="Genomic_RNA"/>
</dbReference>
<evidence type="ECO:0000256" key="5">
    <source>
        <dbReference type="ARBA" id="ARBA00004027"/>
    </source>
</evidence>
<evidence type="ECO:0000256" key="3">
    <source>
        <dbReference type="ARBA" id="ARBA00002616"/>
    </source>
</evidence>
<keyword evidence="23" id="KW-1162">Viral penetration into host cytoplasm</keyword>
<keyword evidence="15" id="KW-0696">RNA-directed RNA polymerase</keyword>
<keyword evidence="38" id="KW-0694">RNA-binding</keyword>
<evidence type="ECO:0000256" key="6">
    <source>
        <dbReference type="ARBA" id="ARBA00004047"/>
    </source>
</evidence>
<name>Q6PN10_9PICO</name>
<dbReference type="SUPFAM" id="SSF56672">
    <property type="entry name" value="DNA/RNA polymerases"/>
    <property type="match status" value="1"/>
</dbReference>
<evidence type="ECO:0000256" key="2">
    <source>
        <dbReference type="ARBA" id="ARBA00002573"/>
    </source>
</evidence>
<evidence type="ECO:0000256" key="61">
    <source>
        <dbReference type="ARBA" id="ARBA00047631"/>
    </source>
</evidence>
<dbReference type="InterPro" id="IPR043128">
    <property type="entry name" value="Rev_trsase/Diguanyl_cyclase"/>
</dbReference>
<dbReference type="InterPro" id="IPR009003">
    <property type="entry name" value="Peptidase_S1_PA"/>
</dbReference>
<evidence type="ECO:0000256" key="21">
    <source>
        <dbReference type="ARBA" id="ARBA00022570"/>
    </source>
</evidence>
<keyword evidence="18" id="KW-0597">Phosphoprotein</keyword>
<feature type="compositionally biased region" description="Basic and acidic residues" evidence="65">
    <location>
        <begin position="1567"/>
        <end position="1581"/>
    </location>
</feature>
<evidence type="ECO:0000256" key="56">
    <source>
        <dbReference type="ARBA" id="ARBA00046088"/>
    </source>
</evidence>
<dbReference type="PRINTS" id="PR00918">
    <property type="entry name" value="CALICVIRUSNS"/>
</dbReference>
<dbReference type="Gene3D" id="2.40.10.10">
    <property type="entry name" value="Trypsin-like serine proteases"/>
    <property type="match status" value="2"/>
</dbReference>
<dbReference type="SUPFAM" id="SSF50494">
    <property type="entry name" value="Trypsin-like serine proteases"/>
    <property type="match status" value="1"/>
</dbReference>
<dbReference type="GO" id="GO:0075512">
    <property type="term" value="P:clathrin-dependent endocytosis of virus by host cell"/>
    <property type="evidence" value="ECO:0007669"/>
    <property type="project" value="UniProtKB-KW"/>
</dbReference>
<evidence type="ECO:0000256" key="9">
    <source>
        <dbReference type="ARBA" id="ARBA00004328"/>
    </source>
</evidence>
<keyword evidence="14" id="KW-0813">Transport</keyword>
<keyword evidence="26" id="KW-0548">Nucleotidyltransferase</keyword>
<keyword evidence="33" id="KW-0788">Thiol protease</keyword>
<keyword evidence="30" id="KW-0378">Hydrolase</keyword>
<dbReference type="InterPro" id="IPR007094">
    <property type="entry name" value="RNA-dir_pol_PSvirus"/>
</dbReference>
<evidence type="ECO:0000256" key="10">
    <source>
        <dbReference type="ARBA" id="ARBA00004625"/>
    </source>
</evidence>
<evidence type="ECO:0000256" key="35">
    <source>
        <dbReference type="ARBA" id="ARBA00022844"/>
    </source>
</evidence>
<dbReference type="GO" id="GO:0004197">
    <property type="term" value="F:cysteine-type endopeptidase activity"/>
    <property type="evidence" value="ECO:0007669"/>
    <property type="project" value="InterPro"/>
</dbReference>
<dbReference type="GO" id="GO:0039525">
    <property type="term" value="P:symbiont-mediated perturbation of host chromatin organization"/>
    <property type="evidence" value="ECO:0007669"/>
    <property type="project" value="UniProtKB-KW"/>
</dbReference>
<comment type="function">
    <text evidence="55">Forms an icosahedral capsid of pseudo T=3 symmetry with capsid proteins VP1 and VP3. The capsid is composed of 60 copies of each capsid protein organized in the form of twelve pentamers and encloses the viral positive strand RNA genome. Upon acidifcation in the endosome, dissociates into pentamers.</text>
</comment>
<evidence type="ECO:0000313" key="71">
    <source>
        <dbReference type="Proteomes" id="UP000149069"/>
    </source>
</evidence>
<evidence type="ECO:0000256" key="64">
    <source>
        <dbReference type="ARBA" id="ARBA00062915"/>
    </source>
</evidence>
<dbReference type="InterPro" id="IPR038765">
    <property type="entry name" value="Papain-like_cys_pep_sf"/>
</dbReference>
<comment type="catalytic activity">
    <reaction evidence="61">
        <text>a ribonucleoside 5'-triphosphate + H2O = a ribonucleoside 5'-diphosphate + phosphate + H(+)</text>
        <dbReference type="Rhea" id="RHEA:23680"/>
        <dbReference type="ChEBI" id="CHEBI:15377"/>
        <dbReference type="ChEBI" id="CHEBI:15378"/>
        <dbReference type="ChEBI" id="CHEBI:43474"/>
        <dbReference type="ChEBI" id="CHEBI:57930"/>
        <dbReference type="ChEBI" id="CHEBI:61557"/>
        <dbReference type="EC" id="3.6.1.15"/>
    </reaction>
</comment>
<dbReference type="InterPro" id="IPR001676">
    <property type="entry name" value="Picornavirus_capsid"/>
</dbReference>
<dbReference type="InterPro" id="IPR033703">
    <property type="entry name" value="Rhv-like"/>
</dbReference>
<dbReference type="Pfam" id="PF00910">
    <property type="entry name" value="RNA_helicase"/>
    <property type="match status" value="1"/>
</dbReference>
<evidence type="ECO:0000256" key="54">
    <source>
        <dbReference type="ARBA" id="ARBA00044964"/>
    </source>
</evidence>
<evidence type="ECO:0000256" key="59">
    <source>
        <dbReference type="ARBA" id="ARBA00046767"/>
    </source>
</evidence>
<comment type="subunit">
    <text evidence="53">Interacts with RNA-dependent RNA polymerase; this interaction allows 3B-2 to act as a primer.</text>
</comment>
<keyword evidence="20" id="KW-1048">Host nucleus</keyword>
<dbReference type="SUPFAM" id="SSF88633">
    <property type="entry name" value="Positive stranded ssRNA viruses"/>
    <property type="match status" value="2"/>
</dbReference>
<evidence type="ECO:0000256" key="30">
    <source>
        <dbReference type="ARBA" id="ARBA00022801"/>
    </source>
</evidence>
<dbReference type="FunFam" id="1.20.960.20:FF:000002">
    <property type="entry name" value="Genome polyprotein"/>
    <property type="match status" value="1"/>
</dbReference>
<evidence type="ECO:0000256" key="17">
    <source>
        <dbReference type="ARBA" id="ARBA00022520"/>
    </source>
</evidence>
<comment type="subunit">
    <text evidence="64">Interacts with host ISG15.</text>
</comment>
<dbReference type="Pfam" id="PF00548">
    <property type="entry name" value="Peptidase_C3"/>
    <property type="match status" value="1"/>
</dbReference>
<dbReference type="GO" id="GO:0034220">
    <property type="term" value="P:monoatomic ion transmembrane transport"/>
    <property type="evidence" value="ECO:0007669"/>
    <property type="project" value="UniProtKB-KW"/>
</dbReference>
<evidence type="ECO:0000256" key="37">
    <source>
        <dbReference type="ARBA" id="ARBA00022870"/>
    </source>
</evidence>
<dbReference type="GO" id="GO:0042025">
    <property type="term" value="C:host cell nucleus"/>
    <property type="evidence" value="ECO:0007669"/>
    <property type="project" value="UniProtKB-SubCell"/>
</dbReference>
<keyword evidence="44" id="KW-1015">Disulfide bond</keyword>
<keyword evidence="34" id="KW-0067">ATP-binding</keyword>
<dbReference type="InterPro" id="IPR004080">
    <property type="entry name" value="FMDV_VP1_coat"/>
</dbReference>
<evidence type="ECO:0000256" key="46">
    <source>
        <dbReference type="ARBA" id="ARBA00023200"/>
    </source>
</evidence>
<evidence type="ECO:0000256" key="65">
    <source>
        <dbReference type="SAM" id="MobiDB-lite"/>
    </source>
</evidence>
<evidence type="ECO:0000256" key="7">
    <source>
        <dbReference type="ARBA" id="ARBA00004147"/>
    </source>
</evidence>
<evidence type="ECO:0000256" key="20">
    <source>
        <dbReference type="ARBA" id="ARBA00022562"/>
    </source>
</evidence>
<comment type="subunit">
    <text evidence="52">Interacts with RNA-dependent RNA polymerase; this interaction allows 3B-3 to act as a primer.</text>
</comment>
<keyword evidence="46" id="KW-1035">Host cytoplasm</keyword>
<evidence type="ECO:0000313" key="70">
    <source>
        <dbReference type="EMBL" id="AAT01719.1"/>
    </source>
</evidence>
<keyword evidence="45" id="KW-1038">Host endoplasmic reticulum</keyword>
<dbReference type="SUPFAM" id="SSF54001">
    <property type="entry name" value="Cysteine proteinases"/>
    <property type="match status" value="1"/>
</dbReference>
<evidence type="ECO:0000256" key="39">
    <source>
        <dbReference type="ARBA" id="ARBA00022890"/>
    </source>
</evidence>
<evidence type="ECO:0000256" key="34">
    <source>
        <dbReference type="ARBA" id="ARBA00022840"/>
    </source>
</evidence>
<dbReference type="InterPro" id="IPR014759">
    <property type="entry name" value="Helicase_SF3_ssRNA_vir"/>
</dbReference>
<dbReference type="InterPro" id="IPR044067">
    <property type="entry name" value="PCV_3C_PRO"/>
</dbReference>
<comment type="function">
    <text evidence="51">Lies on the inner surface of the capsid shell. After binding to the host receptor, the capsid undergoes conformational changes. Capsid protein VP4 is released, capsid protein VP1 N-terminus is externalized, and together, they shape a pore in the host membrane through which the viral genome is translocated into the host cell cytoplasm. After genome has been released, the channel shrinks.</text>
</comment>
<dbReference type="GO" id="GO:0006508">
    <property type="term" value="P:proteolysis"/>
    <property type="evidence" value="ECO:0007669"/>
    <property type="project" value="UniProtKB-KW"/>
</dbReference>
<dbReference type="Gene3D" id="3.90.70.10">
    <property type="entry name" value="Cysteine proteinases"/>
    <property type="match status" value="1"/>
</dbReference>
<evidence type="ECO:0000256" key="33">
    <source>
        <dbReference type="ARBA" id="ARBA00022807"/>
    </source>
</evidence>
<evidence type="ECO:0000256" key="41">
    <source>
        <dbReference type="ARBA" id="ARBA00023039"/>
    </source>
</evidence>
<dbReference type="FunFam" id="3.30.70.270:FF:000031">
    <property type="entry name" value="Genome polyprotein"/>
    <property type="match status" value="1"/>
</dbReference>
<keyword evidence="40" id="KW-0693">Viral RNA replication</keyword>
<evidence type="ECO:0000256" key="47">
    <source>
        <dbReference type="ARBA" id="ARBA00023288"/>
    </source>
</evidence>
<feature type="domain" description="RdRp catalytic" evidence="66">
    <location>
        <begin position="2114"/>
        <end position="2232"/>
    </location>
</feature>
<dbReference type="MEROPS" id="C28.001"/>
<comment type="subunit">
    <text evidence="58">Homohexamer. Interacts with host VIM. Interacts with host BECN1.</text>
</comment>
<evidence type="ECO:0000256" key="14">
    <source>
        <dbReference type="ARBA" id="ARBA00022448"/>
    </source>
</evidence>
<evidence type="ECO:0000256" key="57">
    <source>
        <dbReference type="ARBA" id="ARBA00046510"/>
    </source>
</evidence>
<dbReference type="Gene3D" id="2.60.120.20">
    <property type="match status" value="3"/>
</dbReference>
<evidence type="ECO:0000256" key="43">
    <source>
        <dbReference type="ARBA" id="ARBA00023136"/>
    </source>
</evidence>
<comment type="catalytic activity">
    <reaction evidence="1">
        <text>Autocatalytically cleaves itself from the polyprotein of the foot-and-mouth disease virus by hydrolysis of a Lys-|-Gly bond, but then cleaves host cell initiation factor eIF-4G at bonds -Gly-|-Arg- and -Lys-|-Arg-.</text>
        <dbReference type="EC" id="3.4.22.46"/>
    </reaction>
</comment>
<dbReference type="FunFam" id="2.40.10.10:FF:000108">
    <property type="entry name" value="Genome polyprotein"/>
    <property type="match status" value="1"/>
</dbReference>
<keyword evidence="25" id="KW-0808">Transferase</keyword>
<dbReference type="PROSITE" id="PS51874">
    <property type="entry name" value="PCV_3C_PRO"/>
    <property type="match status" value="1"/>
</dbReference>
<dbReference type="Gene3D" id="4.10.90.10">
    <property type="entry name" value="Capsid protein VP4 superfamily, Picornavirus"/>
    <property type="match status" value="1"/>
</dbReference>
<feature type="compositionally biased region" description="Low complexity" evidence="65">
    <location>
        <begin position="1584"/>
        <end position="1596"/>
    </location>
</feature>
<evidence type="ECO:0000256" key="18">
    <source>
        <dbReference type="ARBA" id="ARBA00022553"/>
    </source>
</evidence>
<evidence type="ECO:0000256" key="12">
    <source>
        <dbReference type="ARBA" id="ARBA00011175"/>
    </source>
</evidence>
<reference evidence="70 71" key="1">
    <citation type="journal article" date="2005" name="J. Virol.">
        <title>Comparative genomics of foot-and-mouth disease virus.</title>
        <authorList>
            <person name="Carrillo C."/>
            <person name="Tulman E.R."/>
            <person name="Delhon G."/>
            <person name="Lu Z."/>
            <person name="Carreno A."/>
            <person name="Vagnozzi A."/>
            <person name="Kutish G.F."/>
            <person name="Rock D.L."/>
        </authorList>
    </citation>
    <scope>NUCLEOTIDE SEQUENCE [LARGE SCALE GENOMIC DNA]</scope>
    <source>
        <strain evidence="70">A3 Mecklenburg</strain>
    </source>
</reference>
<dbReference type="Pfam" id="PF00073">
    <property type="entry name" value="Rhv"/>
    <property type="match status" value="3"/>
</dbReference>
<dbReference type="GO" id="GO:0044167">
    <property type="term" value="C:host cell endoplasmic reticulum membrane"/>
    <property type="evidence" value="ECO:0007669"/>
    <property type="project" value="UniProtKB-SubCell"/>
</dbReference>
<evidence type="ECO:0000256" key="48">
    <source>
        <dbReference type="ARBA" id="ARBA00023296"/>
    </source>
</evidence>
<dbReference type="PRINTS" id="PR01542">
    <property type="entry name" value="FMDVP1COAT"/>
</dbReference>
<feature type="region of interest" description="Disordered" evidence="65">
    <location>
        <begin position="1547"/>
        <end position="1602"/>
    </location>
</feature>
<comment type="subunit">
    <text evidence="54">Interacts with RNA-dependent RNA polymerase; this interaction allows 3B-1 to binds 2 polymerases and act as a primer. It also allows the recruitment of the RNA-dependent RNA polymerase to host membranes.</text>
</comment>
<evidence type="ECO:0000256" key="52">
    <source>
        <dbReference type="ARBA" id="ARBA00044962"/>
    </source>
</evidence>
<keyword evidence="29" id="KW-0547">Nucleotide-binding</keyword>
<feature type="compositionally biased region" description="Low complexity" evidence="65">
    <location>
        <begin position="270"/>
        <end position="281"/>
    </location>
</feature>
<dbReference type="GO" id="GO:0039618">
    <property type="term" value="C:T=pseudo3 icosahedral viral capsid"/>
    <property type="evidence" value="ECO:0007669"/>
    <property type="project" value="UniProtKB-KW"/>
</dbReference>
<dbReference type="CDD" id="cd23210">
    <property type="entry name" value="Aphthovirus_RdRp"/>
    <property type="match status" value="1"/>
</dbReference>
<evidence type="ECO:0000256" key="44">
    <source>
        <dbReference type="ARBA" id="ARBA00023157"/>
    </source>
</evidence>
<dbReference type="GO" id="GO:0005198">
    <property type="term" value="F:structural molecule activity"/>
    <property type="evidence" value="ECO:0007669"/>
    <property type="project" value="InterPro"/>
</dbReference>
<evidence type="ECO:0000256" key="1">
    <source>
        <dbReference type="ARBA" id="ARBA00001868"/>
    </source>
</evidence>
<evidence type="ECO:0000256" key="49">
    <source>
        <dbReference type="ARBA" id="ARBA00023303"/>
    </source>
</evidence>
<evidence type="ECO:0000256" key="58">
    <source>
        <dbReference type="ARBA" id="ARBA00046581"/>
    </source>
</evidence>
<keyword evidence="16" id="KW-1036">Host cytoplasmic vesicle</keyword>
<evidence type="ECO:0000256" key="24">
    <source>
        <dbReference type="ARBA" id="ARBA00022670"/>
    </source>
</evidence>
<evidence type="ECO:0000259" key="67">
    <source>
        <dbReference type="PROSITE" id="PS51218"/>
    </source>
</evidence>
<evidence type="ECO:0000256" key="63">
    <source>
        <dbReference type="ARBA" id="ARBA00054200"/>
    </source>
</evidence>
<feature type="region of interest" description="Disordered" evidence="65">
    <location>
        <begin position="256"/>
        <end position="283"/>
    </location>
</feature>
<dbReference type="Gene3D" id="1.20.960.20">
    <property type="match status" value="1"/>
</dbReference>
<keyword evidence="19" id="KW-0167">Capsid protein</keyword>
<evidence type="ECO:0000256" key="42">
    <source>
        <dbReference type="ARBA" id="ARBA00023065"/>
    </source>
</evidence>
<dbReference type="GO" id="GO:0017111">
    <property type="term" value="F:ribonucleoside triphosphate phosphatase activity"/>
    <property type="evidence" value="ECO:0007669"/>
    <property type="project" value="UniProtKB-EC"/>
</dbReference>
<dbReference type="GO" id="GO:0006351">
    <property type="term" value="P:DNA-templated transcription"/>
    <property type="evidence" value="ECO:0007669"/>
    <property type="project" value="InterPro"/>
</dbReference>
<comment type="function">
    <text evidence="3">Mediates self-processing of the polyprotein by a translational effect termed 'ribosome skipping'. Mechanistically, 2A-mediated cleavage occurs between the C-terminal glycine and the proline of the downstream protein 2B. In the case of foot-and-mouth disease virus, the 2A oligopeptide is post-translationally 'trimmed' from the C-terminus of the upstream protein 1D by 3C proteinase.</text>
</comment>
<dbReference type="GO" id="GO:0039694">
    <property type="term" value="P:viral RNA genome replication"/>
    <property type="evidence" value="ECO:0007669"/>
    <property type="project" value="InterPro"/>
</dbReference>
<evidence type="ECO:0000259" key="69">
    <source>
        <dbReference type="PROSITE" id="PS51887"/>
    </source>
</evidence>
<evidence type="ECO:0000256" key="22">
    <source>
        <dbReference type="ARBA" id="ARBA00022581"/>
    </source>
</evidence>
<evidence type="ECO:0000256" key="45">
    <source>
        <dbReference type="ARBA" id="ARBA00023184"/>
    </source>
</evidence>
<evidence type="ECO:0000256" key="32">
    <source>
        <dbReference type="ARBA" id="ARBA00022806"/>
    </source>
</evidence>
<comment type="subunit">
    <text evidence="60">Interacts with 3B-1; this interaction allows 3B-1 to binds 2 polymerases and act as a primer. It also allows the recruitment of the RNA-dependent RNA polymerase to host membranes. Interacts with 3B-2; this interaction allows 3B-2 to act as a primer. Interacts with 3B-3; this interaction allows 3B-3 to act as a primer.</text>
</comment>
<evidence type="ECO:0000256" key="62">
    <source>
        <dbReference type="ARBA" id="ARBA00049974"/>
    </source>
</evidence>
<evidence type="ECO:0000256" key="23">
    <source>
        <dbReference type="ARBA" id="ARBA00022595"/>
    </source>
</evidence>
<dbReference type="GO" id="GO:0005524">
    <property type="term" value="F:ATP binding"/>
    <property type="evidence" value="ECO:0007669"/>
    <property type="project" value="UniProtKB-KW"/>
</dbReference>
<dbReference type="FunFam" id="2.60.120.20:FF:000012">
    <property type="entry name" value="Genome polyprotein"/>
    <property type="match status" value="1"/>
</dbReference>
<evidence type="ECO:0000256" key="29">
    <source>
        <dbReference type="ARBA" id="ARBA00022741"/>
    </source>
</evidence>
<accession>Q6PN10</accession>
<dbReference type="Pfam" id="PF05408">
    <property type="entry name" value="Peptidase_C28"/>
    <property type="match status" value="1"/>
</dbReference>
<dbReference type="GO" id="GO:0019062">
    <property type="term" value="P:virion attachment to host cell"/>
    <property type="evidence" value="ECO:0007669"/>
    <property type="project" value="UniProtKB-KW"/>
</dbReference>
<dbReference type="InterPro" id="IPR004004">
    <property type="entry name" value="Helic/Pol/Pept_Calicivir-typ"/>
</dbReference>
<dbReference type="Gene3D" id="3.30.70.270">
    <property type="match status" value="2"/>
</dbReference>
<evidence type="ECO:0000256" key="36">
    <source>
        <dbReference type="ARBA" id="ARBA00022845"/>
    </source>
</evidence>
<dbReference type="InterPro" id="IPR000605">
    <property type="entry name" value="Helicase_SF3_ssDNA/RNA_vir"/>
</dbReference>
<comment type="subcellular location">
    <subcellularLocation>
        <location evidence="8">Host cytoplasmic vesicle membrane</location>
        <topology evidence="8">Peripheral membrane protein</topology>
        <orientation evidence="8">Cytoplasmic side</orientation>
    </subcellularLocation>
    <subcellularLocation>
        <location evidence="10">Host endoplasmic reticulum membrane</location>
    </subcellularLocation>
    <subcellularLocation>
        <location evidence="7">Host nucleus</location>
    </subcellularLocation>
    <subcellularLocation>
        <location evidence="9">Virion</location>
    </subcellularLocation>
</comment>
<comment type="function">
    <text evidence="56">Autocatalytically cleaves itself from the polyprotein at the L/VP0 junction. Also cleaves the host translation initiation factors EIF4G1 and EIF4G3, in order to shut off the capped cellular mRNA transcription. Plays a role in counteracting host innate antiviral response using diverse mechanisms. Possesses a deubiquitinase activity acting on both 'Lys-48' and 'Lys-63'-linked polyubiquitin chains. In turn, inhibits the ubiquitination and subsequent activation of key signaling molecules of type I IFN response such as host RIGI, TBK1, TRAF3 and TRAF6. Inhibits host NF-kappa-B activity by inducing a decrease in RELA mRNA levels. Cleaves a peptide bond in the C-terminus of host ISG15, resulting in the damaging of this modifier that can no longer be attached to target proteins. Also cleaves host G3BP1 and G3BP2 in order to inhibit cytoplasmic stress granules assembly.</text>
</comment>
<keyword evidence="17" id="KW-0191">Covalent protein-RNA linkage</keyword>
<evidence type="ECO:0000259" key="68">
    <source>
        <dbReference type="PROSITE" id="PS51874"/>
    </source>
</evidence>
<evidence type="ECO:0000256" key="4">
    <source>
        <dbReference type="ARBA" id="ARBA00003578"/>
    </source>
</evidence>
<keyword evidence="36" id="KW-0810">Translation regulation</keyword>
<dbReference type="GO" id="GO:0019082">
    <property type="term" value="P:viral protein processing"/>
    <property type="evidence" value="ECO:0007669"/>
    <property type="project" value="InterPro"/>
</dbReference>
<keyword evidence="50" id="KW-1122">Modulation of host chromatin by virus</keyword>
<keyword evidence="21" id="KW-1165">Clathrin-mediated endocytosis of virus by host</keyword>
<keyword evidence="31" id="KW-1161">Viral attachment to host cell</keyword>
<dbReference type="PROSITE" id="PS50507">
    <property type="entry name" value="RDRP_SSRNA_POS"/>
    <property type="match status" value="1"/>
</dbReference>
<keyword evidence="35" id="KW-0946">Virion</keyword>
<dbReference type="GO" id="GO:0003723">
    <property type="term" value="F:RNA binding"/>
    <property type="evidence" value="ECO:0007669"/>
    <property type="project" value="UniProtKB-KW"/>
</dbReference>
<dbReference type="GO" id="GO:0015267">
    <property type="term" value="F:channel activity"/>
    <property type="evidence" value="ECO:0007669"/>
    <property type="project" value="UniProtKB-KW"/>
</dbReference>
<feature type="domain" description="SF3 helicase" evidence="67">
    <location>
        <begin position="1207"/>
        <end position="1371"/>
    </location>
</feature>
<dbReference type="InterPro" id="IPR043504">
    <property type="entry name" value="Peptidase_S1_PA_chymotrypsin"/>
</dbReference>
<evidence type="ECO:0000256" key="31">
    <source>
        <dbReference type="ARBA" id="ARBA00022804"/>
    </source>
</evidence>
<protein>
    <recommendedName>
        <fullName evidence="13">Genome polyprotein</fullName>
    </recommendedName>
</protein>
<feature type="compositionally biased region" description="Polar residues" evidence="65">
    <location>
        <begin position="256"/>
        <end position="269"/>
    </location>
</feature>
<dbReference type="InterPro" id="IPR008739">
    <property type="entry name" value="Peptidase_C28"/>
</dbReference>
<dbReference type="GO" id="GO:0003968">
    <property type="term" value="F:RNA-directed RNA polymerase activity"/>
    <property type="evidence" value="ECO:0007669"/>
    <property type="project" value="UniProtKB-KW"/>
</dbReference>
<dbReference type="FunFam" id="2.60.120.20:FF:000006">
    <property type="entry name" value="Genome polyprotein"/>
    <property type="match status" value="1"/>
</dbReference>
<evidence type="ECO:0000256" key="51">
    <source>
        <dbReference type="ARBA" id="ARBA00033716"/>
    </source>
</evidence>
<keyword evidence="24" id="KW-0645">Protease</keyword>
<evidence type="ECO:0000256" key="11">
    <source>
        <dbReference type="ARBA" id="ARBA00008303"/>
    </source>
</evidence>
<dbReference type="GO" id="GO:0003724">
    <property type="term" value="F:RNA helicase activity"/>
    <property type="evidence" value="ECO:0007669"/>
    <property type="project" value="InterPro"/>
</dbReference>
<evidence type="ECO:0000256" key="50">
    <source>
        <dbReference type="ARBA" id="ARBA00023330"/>
    </source>
</evidence>
<keyword evidence="48" id="KW-1160">Virus entry into host cell</keyword>
<feature type="domain" description="Peptidase C3" evidence="68">
    <location>
        <begin position="1670"/>
        <end position="1866"/>
    </location>
</feature>
<evidence type="ECO:0000256" key="40">
    <source>
        <dbReference type="ARBA" id="ARBA00022953"/>
    </source>
</evidence>
<dbReference type="FunFam" id="2.60.120.20:FF:000005">
    <property type="entry name" value="Genome polyprotein"/>
    <property type="match status" value="1"/>
</dbReference>
<evidence type="ECO:0000256" key="38">
    <source>
        <dbReference type="ARBA" id="ARBA00022884"/>
    </source>
</evidence>
<dbReference type="Pfam" id="PF00680">
    <property type="entry name" value="RdRP_1"/>
    <property type="match status" value="1"/>
</dbReference>
<dbReference type="InterPro" id="IPR000199">
    <property type="entry name" value="Peptidase_C3A/C3B_picornavir"/>
</dbReference>